<dbReference type="KEGG" id="ppsc:EHS13_22485"/>
<dbReference type="AlphaFoldDB" id="A0A6B8RPH3"/>
<name>A0A6B8RPH3_9BACL</name>
<dbReference type="RefSeq" id="WP_155702560.1">
    <property type="nucleotide sequence ID" value="NZ_CP034235.1"/>
</dbReference>
<gene>
    <name evidence="1" type="ORF">EHS13_22485</name>
</gene>
<accession>A0A6B8RPH3</accession>
<organism evidence="1 2">
    <name type="scientific">Paenibacillus psychroresistens</name>
    <dbReference type="NCBI Taxonomy" id="1778678"/>
    <lineage>
        <taxon>Bacteria</taxon>
        <taxon>Bacillati</taxon>
        <taxon>Bacillota</taxon>
        <taxon>Bacilli</taxon>
        <taxon>Bacillales</taxon>
        <taxon>Paenibacillaceae</taxon>
        <taxon>Paenibacillus</taxon>
    </lineage>
</organism>
<protein>
    <submittedName>
        <fullName evidence="1">Uncharacterized protein</fullName>
    </submittedName>
</protein>
<evidence type="ECO:0000313" key="1">
    <source>
        <dbReference type="EMBL" id="QGQ97455.1"/>
    </source>
</evidence>
<dbReference type="EMBL" id="CP034235">
    <property type="protein sequence ID" value="QGQ97455.1"/>
    <property type="molecule type" value="Genomic_DNA"/>
</dbReference>
<reference evidence="2" key="1">
    <citation type="submission" date="2018-11" db="EMBL/GenBank/DDBJ databases">
        <title>Complete genome sequence of Paenibacillus sp. ML311-T8.</title>
        <authorList>
            <person name="Nam Y.-D."/>
            <person name="Kang J."/>
            <person name="Chung W.-H."/>
            <person name="Park Y.S."/>
        </authorList>
    </citation>
    <scope>NUCLEOTIDE SEQUENCE [LARGE SCALE GENOMIC DNA]</scope>
    <source>
        <strain evidence="2">ML311-T8</strain>
    </source>
</reference>
<keyword evidence="2" id="KW-1185">Reference proteome</keyword>
<dbReference type="OrthoDB" id="2989999at2"/>
<evidence type="ECO:0000313" key="2">
    <source>
        <dbReference type="Proteomes" id="UP000426246"/>
    </source>
</evidence>
<proteinExistence type="predicted"/>
<dbReference type="Proteomes" id="UP000426246">
    <property type="component" value="Chromosome"/>
</dbReference>
<sequence length="104" mass="12486">MRAEFVYNDRLGIPVPELNEDWESYPIKIREQIVDEWEQIRGRIPERIFELEKIINIKQNLLNVEENFPLACQLNSQIAECASIINDLHLWYRSNQDLHSRVHQ</sequence>